<evidence type="ECO:0000256" key="1">
    <source>
        <dbReference type="SAM" id="Phobius"/>
    </source>
</evidence>
<feature type="transmembrane region" description="Helical" evidence="1">
    <location>
        <begin position="404"/>
        <end position="427"/>
    </location>
</feature>
<evidence type="ECO:0000313" key="2">
    <source>
        <dbReference type="EMBL" id="RKO92530.1"/>
    </source>
</evidence>
<keyword evidence="1" id="KW-1133">Transmembrane helix</keyword>
<organism evidence="2 3">
    <name type="scientific">Blyttiomyces helicus</name>
    <dbReference type="NCBI Taxonomy" id="388810"/>
    <lineage>
        <taxon>Eukaryota</taxon>
        <taxon>Fungi</taxon>
        <taxon>Fungi incertae sedis</taxon>
        <taxon>Chytridiomycota</taxon>
        <taxon>Chytridiomycota incertae sedis</taxon>
        <taxon>Chytridiomycetes</taxon>
        <taxon>Chytridiomycetes incertae sedis</taxon>
        <taxon>Blyttiomyces</taxon>
    </lineage>
</organism>
<accession>A0A4P9WMV5</accession>
<keyword evidence="1" id="KW-0812">Transmembrane</keyword>
<dbReference type="Proteomes" id="UP000269721">
    <property type="component" value="Unassembled WGS sequence"/>
</dbReference>
<keyword evidence="1" id="KW-0472">Membrane</keyword>
<gene>
    <name evidence="2" type="ORF">BDK51DRAFT_36840</name>
</gene>
<protein>
    <submittedName>
        <fullName evidence="2">Uncharacterized protein</fullName>
    </submittedName>
</protein>
<sequence>MFFNCALFEAKWEPEEVDVDDNPPGAIEPGARSVAPPGRWRGRLVTACRVLVSTTTQTTVGCLVNWSSMLILLFRDLLVDDGRSTTALLITLAWTPVRLRFSYGTMFSWGLGVTYAVAKNFRFLNQFQEDFFELRAAHLYTWMFLYFSGSPRKDIEYFMALSTPSWTWFLLSLAAILGSEFLSSGYWLMKQRASFQAYHQKLEDFPSVSTPHSSSILQTRTMMHRKSIRLTPFDLSAHSSVPSRIGVESGKNIEVSPWEHSPVVPPFTLHTVGSDASSPATAAAAVAAVVTAGAHTDLLETFRTHALLNRFRLASKMAAALAACSWYAVFCSTEVLESVAGIGNLEANLVFQPPGSYPEEASWNEVTLRIFLVIALTAIMSVAVLSLELHMLARPVPGLGPQSWLWISAFCSMAFCRYCQFLVIWMVRRNPQWS</sequence>
<feature type="transmembrane region" description="Helical" evidence="1">
    <location>
        <begin position="370"/>
        <end position="392"/>
    </location>
</feature>
<feature type="transmembrane region" description="Helical" evidence="1">
    <location>
        <begin position="168"/>
        <end position="189"/>
    </location>
</feature>
<name>A0A4P9WMV5_9FUNG</name>
<keyword evidence="3" id="KW-1185">Reference proteome</keyword>
<reference evidence="3" key="1">
    <citation type="journal article" date="2018" name="Nat. Microbiol.">
        <title>Leveraging single-cell genomics to expand the fungal tree of life.</title>
        <authorList>
            <person name="Ahrendt S.R."/>
            <person name="Quandt C.A."/>
            <person name="Ciobanu D."/>
            <person name="Clum A."/>
            <person name="Salamov A."/>
            <person name="Andreopoulos B."/>
            <person name="Cheng J.F."/>
            <person name="Woyke T."/>
            <person name="Pelin A."/>
            <person name="Henrissat B."/>
            <person name="Reynolds N.K."/>
            <person name="Benny G.L."/>
            <person name="Smith M.E."/>
            <person name="James T.Y."/>
            <person name="Grigoriev I.V."/>
        </authorList>
    </citation>
    <scope>NUCLEOTIDE SEQUENCE [LARGE SCALE GENOMIC DNA]</scope>
</reference>
<dbReference type="EMBL" id="KZ994598">
    <property type="protein sequence ID" value="RKO92530.1"/>
    <property type="molecule type" value="Genomic_DNA"/>
</dbReference>
<dbReference type="AlphaFoldDB" id="A0A4P9WMV5"/>
<proteinExistence type="predicted"/>
<evidence type="ECO:0000313" key="3">
    <source>
        <dbReference type="Proteomes" id="UP000269721"/>
    </source>
</evidence>